<dbReference type="EMBL" id="ABEU02000024">
    <property type="status" value="NOT_ANNOTATED_CDS"/>
    <property type="molecule type" value="Genomic_DNA"/>
</dbReference>
<protein>
    <submittedName>
        <fullName evidence="1">Uncharacterized protein</fullName>
    </submittedName>
</protein>
<evidence type="ECO:0000313" key="2">
    <source>
        <dbReference type="Proteomes" id="UP000006727"/>
    </source>
</evidence>
<dbReference type="InParanoid" id="A0A7I4CIY2"/>
<dbReference type="Gramene" id="Pp3c24_14500V3.1">
    <property type="protein sequence ID" value="Pp3c24_14500V3.1"/>
    <property type="gene ID" value="Pp3c24_14500"/>
</dbReference>
<reference evidence="1 2" key="2">
    <citation type="journal article" date="2018" name="Plant J.">
        <title>The Physcomitrella patens chromosome-scale assembly reveals moss genome structure and evolution.</title>
        <authorList>
            <person name="Lang D."/>
            <person name="Ullrich K.K."/>
            <person name="Murat F."/>
            <person name="Fuchs J."/>
            <person name="Jenkins J."/>
            <person name="Haas F.B."/>
            <person name="Piednoel M."/>
            <person name="Gundlach H."/>
            <person name="Van Bel M."/>
            <person name="Meyberg R."/>
            <person name="Vives C."/>
            <person name="Morata J."/>
            <person name="Symeonidi A."/>
            <person name="Hiss M."/>
            <person name="Muchero W."/>
            <person name="Kamisugi Y."/>
            <person name="Saleh O."/>
            <person name="Blanc G."/>
            <person name="Decker E.L."/>
            <person name="van Gessel N."/>
            <person name="Grimwood J."/>
            <person name="Hayes R.D."/>
            <person name="Graham S.W."/>
            <person name="Gunter L.E."/>
            <person name="McDaniel S.F."/>
            <person name="Hoernstein S.N.W."/>
            <person name="Larsson A."/>
            <person name="Li F.W."/>
            <person name="Perroud P.F."/>
            <person name="Phillips J."/>
            <person name="Ranjan P."/>
            <person name="Rokshar D.S."/>
            <person name="Rothfels C.J."/>
            <person name="Schneider L."/>
            <person name="Shu S."/>
            <person name="Stevenson D.W."/>
            <person name="Thummler F."/>
            <person name="Tillich M."/>
            <person name="Villarreal Aguilar J.C."/>
            <person name="Widiez T."/>
            <person name="Wong G.K."/>
            <person name="Wymore A."/>
            <person name="Zhang Y."/>
            <person name="Zimmer A.D."/>
            <person name="Quatrano R.S."/>
            <person name="Mayer K.F.X."/>
            <person name="Goodstein D."/>
            <person name="Casacuberta J.M."/>
            <person name="Vandepoele K."/>
            <person name="Reski R."/>
            <person name="Cuming A.C."/>
            <person name="Tuskan G.A."/>
            <person name="Maumus F."/>
            <person name="Salse J."/>
            <person name="Schmutz J."/>
            <person name="Rensing S.A."/>
        </authorList>
    </citation>
    <scope>NUCLEOTIDE SEQUENCE [LARGE SCALE GENOMIC DNA]</scope>
    <source>
        <strain evidence="1 2">cv. Gransden 2004</strain>
    </source>
</reference>
<dbReference type="Proteomes" id="UP000006727">
    <property type="component" value="Chromosome 24"/>
</dbReference>
<organism evidence="1 2">
    <name type="scientific">Physcomitrium patens</name>
    <name type="common">Spreading-leaved earth moss</name>
    <name type="synonym">Physcomitrella patens</name>
    <dbReference type="NCBI Taxonomy" id="3218"/>
    <lineage>
        <taxon>Eukaryota</taxon>
        <taxon>Viridiplantae</taxon>
        <taxon>Streptophyta</taxon>
        <taxon>Embryophyta</taxon>
        <taxon>Bryophyta</taxon>
        <taxon>Bryophytina</taxon>
        <taxon>Bryopsida</taxon>
        <taxon>Funariidae</taxon>
        <taxon>Funariales</taxon>
        <taxon>Funariaceae</taxon>
        <taxon>Physcomitrium</taxon>
    </lineage>
</organism>
<name>A0A7I4CIY2_PHYPA</name>
<reference evidence="1" key="3">
    <citation type="submission" date="2020-12" db="UniProtKB">
        <authorList>
            <consortium name="EnsemblPlants"/>
        </authorList>
    </citation>
    <scope>IDENTIFICATION</scope>
</reference>
<accession>A0A7I4CIY2</accession>
<sequence length="187" mass="20399">MLKNSNLSATSADVGEGRLCNVDLEVALRSEAATLRHISEDHTECGEMDPRDAWELFPILVGVDSAATRPPDSSALDASASLHCSDDERSAASDSWSVRREYVSTLDGEDQRNADVADALNASSFRTTDYLGAPSHLSSSLHATRSNPSLFSLTLCVWYLVRLMTTVFRDGLVSSSPFDSELLRRFP</sequence>
<keyword evidence="2" id="KW-1185">Reference proteome</keyword>
<reference evidence="1 2" key="1">
    <citation type="journal article" date="2008" name="Science">
        <title>The Physcomitrella genome reveals evolutionary insights into the conquest of land by plants.</title>
        <authorList>
            <person name="Rensing S."/>
            <person name="Lang D."/>
            <person name="Zimmer A."/>
            <person name="Terry A."/>
            <person name="Salamov A."/>
            <person name="Shapiro H."/>
            <person name="Nishiyama T."/>
            <person name="Perroud P.-F."/>
            <person name="Lindquist E."/>
            <person name="Kamisugi Y."/>
            <person name="Tanahashi T."/>
            <person name="Sakakibara K."/>
            <person name="Fujita T."/>
            <person name="Oishi K."/>
            <person name="Shin-I T."/>
            <person name="Kuroki Y."/>
            <person name="Toyoda A."/>
            <person name="Suzuki Y."/>
            <person name="Hashimoto A."/>
            <person name="Yamaguchi K."/>
            <person name="Sugano A."/>
            <person name="Kohara Y."/>
            <person name="Fujiyama A."/>
            <person name="Anterola A."/>
            <person name="Aoki S."/>
            <person name="Ashton N."/>
            <person name="Barbazuk W.B."/>
            <person name="Barker E."/>
            <person name="Bennetzen J."/>
            <person name="Bezanilla M."/>
            <person name="Blankenship R."/>
            <person name="Cho S.H."/>
            <person name="Dutcher S."/>
            <person name="Estelle M."/>
            <person name="Fawcett J.A."/>
            <person name="Gundlach H."/>
            <person name="Hanada K."/>
            <person name="Heyl A."/>
            <person name="Hicks K.A."/>
            <person name="Hugh J."/>
            <person name="Lohr M."/>
            <person name="Mayer K."/>
            <person name="Melkozernov A."/>
            <person name="Murata T."/>
            <person name="Nelson D."/>
            <person name="Pils B."/>
            <person name="Prigge M."/>
            <person name="Reiss B."/>
            <person name="Renner T."/>
            <person name="Rombauts S."/>
            <person name="Rushton P."/>
            <person name="Sanderfoot A."/>
            <person name="Schween G."/>
            <person name="Shiu S.-H."/>
            <person name="Stueber K."/>
            <person name="Theodoulou F.L."/>
            <person name="Tu H."/>
            <person name="Van de Peer Y."/>
            <person name="Verrier P.J."/>
            <person name="Waters E."/>
            <person name="Wood A."/>
            <person name="Yang L."/>
            <person name="Cove D."/>
            <person name="Cuming A."/>
            <person name="Hasebe M."/>
            <person name="Lucas S."/>
            <person name="Mishler D.B."/>
            <person name="Reski R."/>
            <person name="Grigoriev I."/>
            <person name="Quatrano R.S."/>
            <person name="Boore J.L."/>
        </authorList>
    </citation>
    <scope>NUCLEOTIDE SEQUENCE [LARGE SCALE GENOMIC DNA]</scope>
    <source>
        <strain evidence="1 2">cv. Gransden 2004</strain>
    </source>
</reference>
<dbReference type="AlphaFoldDB" id="A0A7I4CIY2"/>
<dbReference type="EnsemblPlants" id="Pp3c24_14500V3.1">
    <property type="protein sequence ID" value="Pp3c24_14500V3.1"/>
    <property type="gene ID" value="Pp3c24_14500"/>
</dbReference>
<proteinExistence type="predicted"/>
<evidence type="ECO:0000313" key="1">
    <source>
        <dbReference type="EnsemblPlants" id="Pp3c24_14500V3.1"/>
    </source>
</evidence>